<evidence type="ECO:0000256" key="1">
    <source>
        <dbReference type="SAM" id="Coils"/>
    </source>
</evidence>
<dbReference type="Proteomes" id="UP000009168">
    <property type="component" value="Unassembled WGS sequence"/>
</dbReference>
<sequence>MEKQIIPVQLVEKVHQVMNYLNCFASDLQMNDYVTAEEFYLALENMNKHEKFDQLINYIAGTFVMSMFREIKSKNKHQDYLSYEYDFRILKSMRQCFKRIDDNVKTFMEMWRQFLVFFLLVKPFRKTFLIPNYSSTSSIRRAIDEEEDNEDDDEDNQLQENNDQFNIDDDDDDNSRDSSKQNIRNEDGEQLENQSNQSSGEKQKLNFKKKDISKEDQLYEHYYCRSISDTDTLFADFSTTEKLEAFLILVKIAYKFSFCLTYYSNRYKNLVKDEVIKNLKSQITEKEDQRDQAKQQLQELENLLADYTKDIDGDINQLPNDKLQQYKKEKIKLNPLKQKLEKLEKNVSKLNADMILKRRMQFFQFQNWVQLGRDRNKNLFFACVYETSYVFKKIFKLNDQDGQAECFMHQYDNLATLRSEFNLNNIADDQLWDKINQLNRDGILTIPDQKQPIEIEQDQLQDSDSSNMSKKDQISNYYKAKSKLIKQNITTRDFSFIQRPAKKSSNFNSTKKSINTNVDLTVDDLQDFSYSRRVTRSQLSGNKRKKIIIDDDDDEEENEDNQQQNKKSLSNRKKVSYKNESSNSESSQSEEEEF</sequence>
<organism evidence="3 4">
    <name type="scientific">Tetrahymena thermophila (strain SB210)</name>
    <dbReference type="NCBI Taxonomy" id="312017"/>
    <lineage>
        <taxon>Eukaryota</taxon>
        <taxon>Sar</taxon>
        <taxon>Alveolata</taxon>
        <taxon>Ciliophora</taxon>
        <taxon>Intramacronucleata</taxon>
        <taxon>Oligohymenophorea</taxon>
        <taxon>Hymenostomatida</taxon>
        <taxon>Tetrahymenina</taxon>
        <taxon>Tetrahymenidae</taxon>
        <taxon>Tetrahymena</taxon>
    </lineage>
</organism>
<feature type="compositionally biased region" description="Polar residues" evidence="2">
    <location>
        <begin position="191"/>
        <end position="200"/>
    </location>
</feature>
<proteinExistence type="predicted"/>
<feature type="region of interest" description="Disordered" evidence="2">
    <location>
        <begin position="544"/>
        <end position="594"/>
    </location>
</feature>
<keyword evidence="4" id="KW-1185">Reference proteome</keyword>
<name>Q245N8_TETTS</name>
<evidence type="ECO:0000313" key="3">
    <source>
        <dbReference type="EMBL" id="EAS03595.1"/>
    </source>
</evidence>
<dbReference type="KEGG" id="tet:TTHERM_00247110"/>
<feature type="compositionally biased region" description="Acidic residues" evidence="2">
    <location>
        <begin position="144"/>
        <end position="157"/>
    </location>
</feature>
<protein>
    <submittedName>
        <fullName evidence="3">Uncharacterized protein</fullName>
    </submittedName>
</protein>
<dbReference type="AlphaFoldDB" id="Q245N8"/>
<evidence type="ECO:0000313" key="4">
    <source>
        <dbReference type="Proteomes" id="UP000009168"/>
    </source>
</evidence>
<keyword evidence="1" id="KW-0175">Coiled coil</keyword>
<feature type="coiled-coil region" evidence="1">
    <location>
        <begin position="276"/>
        <end position="360"/>
    </location>
</feature>
<dbReference type="HOGENOM" id="CLU_459684_0_0_1"/>
<reference evidence="4" key="1">
    <citation type="journal article" date="2006" name="PLoS Biol.">
        <title>Macronuclear genome sequence of the ciliate Tetrahymena thermophila, a model eukaryote.</title>
        <authorList>
            <person name="Eisen J.A."/>
            <person name="Coyne R.S."/>
            <person name="Wu M."/>
            <person name="Wu D."/>
            <person name="Thiagarajan M."/>
            <person name="Wortman J.R."/>
            <person name="Badger J.H."/>
            <person name="Ren Q."/>
            <person name="Amedeo P."/>
            <person name="Jones K.M."/>
            <person name="Tallon L.J."/>
            <person name="Delcher A.L."/>
            <person name="Salzberg S.L."/>
            <person name="Silva J.C."/>
            <person name="Haas B.J."/>
            <person name="Majoros W.H."/>
            <person name="Farzad M."/>
            <person name="Carlton J.M."/>
            <person name="Smith R.K. Jr."/>
            <person name="Garg J."/>
            <person name="Pearlman R.E."/>
            <person name="Karrer K.M."/>
            <person name="Sun L."/>
            <person name="Manning G."/>
            <person name="Elde N.C."/>
            <person name="Turkewitz A.P."/>
            <person name="Asai D.J."/>
            <person name="Wilkes D.E."/>
            <person name="Wang Y."/>
            <person name="Cai H."/>
            <person name="Collins K."/>
            <person name="Stewart B.A."/>
            <person name="Lee S.R."/>
            <person name="Wilamowska K."/>
            <person name="Weinberg Z."/>
            <person name="Ruzzo W.L."/>
            <person name="Wloga D."/>
            <person name="Gaertig J."/>
            <person name="Frankel J."/>
            <person name="Tsao C.-C."/>
            <person name="Gorovsky M.A."/>
            <person name="Keeling P.J."/>
            <person name="Waller R.F."/>
            <person name="Patron N.J."/>
            <person name="Cherry J.M."/>
            <person name="Stover N.A."/>
            <person name="Krieger C.J."/>
            <person name="del Toro C."/>
            <person name="Ryder H.F."/>
            <person name="Williamson S.C."/>
            <person name="Barbeau R.A."/>
            <person name="Hamilton E.P."/>
            <person name="Orias E."/>
        </authorList>
    </citation>
    <scope>NUCLEOTIDE SEQUENCE [LARGE SCALE GENOMIC DNA]</scope>
    <source>
        <strain evidence="4">SB210</strain>
    </source>
</reference>
<evidence type="ECO:0000256" key="2">
    <source>
        <dbReference type="SAM" id="MobiDB-lite"/>
    </source>
</evidence>
<feature type="region of interest" description="Disordered" evidence="2">
    <location>
        <begin position="144"/>
        <end position="206"/>
    </location>
</feature>
<accession>Q245N8</accession>
<dbReference type="InParanoid" id="Q245N8"/>
<feature type="compositionally biased region" description="Acidic residues" evidence="2">
    <location>
        <begin position="550"/>
        <end position="560"/>
    </location>
</feature>
<feature type="compositionally biased region" description="Basic and acidic residues" evidence="2">
    <location>
        <begin position="175"/>
        <end position="187"/>
    </location>
</feature>
<gene>
    <name evidence="3" type="ORF">TTHERM_00247110</name>
</gene>
<dbReference type="EMBL" id="GG662474">
    <property type="protein sequence ID" value="EAS03595.1"/>
    <property type="molecule type" value="Genomic_DNA"/>
</dbReference>
<dbReference type="RefSeq" id="XP_001023840.1">
    <property type="nucleotide sequence ID" value="XM_001023840.3"/>
</dbReference>
<dbReference type="GeneID" id="7844508"/>